<dbReference type="GO" id="GO:0003924">
    <property type="term" value="F:GTPase activity"/>
    <property type="evidence" value="ECO:0007669"/>
    <property type="project" value="InterPro"/>
</dbReference>
<keyword evidence="2" id="KW-0547">Nucleotide-binding</keyword>
<name>A0A481YSP9_9VIRU</name>
<keyword evidence="1" id="KW-0813">Transport</keyword>
<organism evidence="5">
    <name type="scientific">Marseillevirus LCMAC101</name>
    <dbReference type="NCBI Taxonomy" id="2506602"/>
    <lineage>
        <taxon>Viruses</taxon>
        <taxon>Varidnaviria</taxon>
        <taxon>Bamfordvirae</taxon>
        <taxon>Nucleocytoviricota</taxon>
        <taxon>Megaviricetes</taxon>
        <taxon>Pimascovirales</taxon>
        <taxon>Pimascovirales incertae sedis</taxon>
        <taxon>Marseilleviridae</taxon>
    </lineage>
</organism>
<evidence type="ECO:0000256" key="3">
    <source>
        <dbReference type="ARBA" id="ARBA00022927"/>
    </source>
</evidence>
<sequence>MAFQFGLPTIIGDFKVLVIGPSGVGKTTFIKRHATGDFSSQYTPTTTAQTTPISFHMVGDDVGGEAGVDDIVQLNVVDHADGESWNQADAAIFMFDLANPNSFDPAMTAFHLFRVQFPSVPTVFVGSKHDISNGNFLEQFTWSIVWDEERQVISSKTNFDYEKPFLYLIRQLLGNETLNFAEMPVVTIPPHLEEQLLQELAVAGVTPLPYLPDIEENDESQLSYLDFIQSLSDSDYDVNPPEFDLDSSSDEL</sequence>
<dbReference type="EMBL" id="MK500327">
    <property type="protein sequence ID" value="QBK85785.1"/>
    <property type="molecule type" value="Genomic_DNA"/>
</dbReference>
<keyword evidence="3" id="KW-0653">Protein transport</keyword>
<dbReference type="SMART" id="SM00176">
    <property type="entry name" value="RAN"/>
    <property type="match status" value="1"/>
</dbReference>
<keyword evidence="4" id="KW-0342">GTP-binding</keyword>
<dbReference type="InterPro" id="IPR002041">
    <property type="entry name" value="Ran_GTPase"/>
</dbReference>
<dbReference type="PRINTS" id="PR00449">
    <property type="entry name" value="RASTRNSFRMNG"/>
</dbReference>
<evidence type="ECO:0000256" key="4">
    <source>
        <dbReference type="ARBA" id="ARBA00023134"/>
    </source>
</evidence>
<proteinExistence type="predicted"/>
<dbReference type="GO" id="GO:0005525">
    <property type="term" value="F:GTP binding"/>
    <property type="evidence" value="ECO:0007669"/>
    <property type="project" value="UniProtKB-KW"/>
</dbReference>
<dbReference type="SUPFAM" id="SSF52540">
    <property type="entry name" value="P-loop containing nucleoside triphosphate hydrolases"/>
    <property type="match status" value="1"/>
</dbReference>
<dbReference type="Pfam" id="PF00071">
    <property type="entry name" value="Ras"/>
    <property type="match status" value="1"/>
</dbReference>
<reference evidence="5" key="1">
    <citation type="journal article" date="2019" name="MBio">
        <title>Virus Genomes from Deep Sea Sediments Expand the Ocean Megavirome and Support Independent Origins of Viral Gigantism.</title>
        <authorList>
            <person name="Backstrom D."/>
            <person name="Yutin N."/>
            <person name="Jorgensen S.L."/>
            <person name="Dharamshi J."/>
            <person name="Homa F."/>
            <person name="Zaremba-Niedwiedzka K."/>
            <person name="Spang A."/>
            <person name="Wolf Y.I."/>
            <person name="Koonin E.V."/>
            <person name="Ettema T.J."/>
        </authorList>
    </citation>
    <scope>NUCLEOTIDE SEQUENCE</scope>
</reference>
<dbReference type="PANTHER" id="PTHR24071:SF0">
    <property type="entry name" value="GTP-BINDING NUCLEAR PROTEIN RAN"/>
    <property type="match status" value="1"/>
</dbReference>
<evidence type="ECO:0000313" key="5">
    <source>
        <dbReference type="EMBL" id="QBK85785.1"/>
    </source>
</evidence>
<dbReference type="GO" id="GO:0015031">
    <property type="term" value="P:protein transport"/>
    <property type="evidence" value="ECO:0007669"/>
    <property type="project" value="UniProtKB-KW"/>
</dbReference>
<evidence type="ECO:0000256" key="2">
    <source>
        <dbReference type="ARBA" id="ARBA00022741"/>
    </source>
</evidence>
<dbReference type="PROSITE" id="PS51419">
    <property type="entry name" value="RAB"/>
    <property type="match status" value="1"/>
</dbReference>
<evidence type="ECO:0000256" key="1">
    <source>
        <dbReference type="ARBA" id="ARBA00022448"/>
    </source>
</evidence>
<dbReference type="SMART" id="SM00175">
    <property type="entry name" value="RAB"/>
    <property type="match status" value="1"/>
</dbReference>
<protein>
    <submittedName>
        <fullName evidence="5">Ras family GTPase</fullName>
    </submittedName>
</protein>
<dbReference type="Gene3D" id="3.40.50.300">
    <property type="entry name" value="P-loop containing nucleotide triphosphate hydrolases"/>
    <property type="match status" value="1"/>
</dbReference>
<accession>A0A481YSP9</accession>
<dbReference type="InterPro" id="IPR027417">
    <property type="entry name" value="P-loop_NTPase"/>
</dbReference>
<dbReference type="PANTHER" id="PTHR24071">
    <property type="entry name" value="RAN GTPASE"/>
    <property type="match status" value="1"/>
</dbReference>
<gene>
    <name evidence="5" type="ORF">LCMAC101_03800</name>
</gene>
<dbReference type="InterPro" id="IPR001806">
    <property type="entry name" value="Small_GTPase"/>
</dbReference>